<gene>
    <name evidence="1" type="ORF">IIA_05302</name>
</gene>
<organism evidence="1 2">
    <name type="scientific">Bacillus cereus (strain VD014)</name>
    <dbReference type="NCBI Taxonomy" id="1053223"/>
    <lineage>
        <taxon>Bacteria</taxon>
        <taxon>Bacillati</taxon>
        <taxon>Bacillota</taxon>
        <taxon>Bacilli</taxon>
        <taxon>Bacillales</taxon>
        <taxon>Bacillaceae</taxon>
        <taxon>Bacillus</taxon>
        <taxon>Bacillus cereus group</taxon>
    </lineage>
</organism>
<dbReference type="AlphaFoldDB" id="A0A9W5K2U3"/>
<evidence type="ECO:0000313" key="1">
    <source>
        <dbReference type="EMBL" id="EJR14873.1"/>
    </source>
</evidence>
<comment type="caution">
    <text evidence="1">The sequence shown here is derived from an EMBL/GenBank/DDBJ whole genome shotgun (WGS) entry which is preliminary data.</text>
</comment>
<accession>A0A9W5K2U3</accession>
<evidence type="ECO:0000313" key="2">
    <source>
        <dbReference type="Proteomes" id="UP000006607"/>
    </source>
</evidence>
<sequence length="43" mass="5244">MQVQDGSSTQIIKRLNEKGYEFEAYNRIKKRMNKLNEWNKKLI</sequence>
<protein>
    <submittedName>
        <fullName evidence="1">Uncharacterized protein</fullName>
    </submittedName>
</protein>
<dbReference type="Proteomes" id="UP000006607">
    <property type="component" value="Unassembled WGS sequence"/>
</dbReference>
<dbReference type="EMBL" id="AHER01000048">
    <property type="protein sequence ID" value="EJR14873.1"/>
    <property type="molecule type" value="Genomic_DNA"/>
</dbReference>
<reference evidence="1" key="1">
    <citation type="submission" date="2012-04" db="EMBL/GenBank/DDBJ databases">
        <title>The Genome Sequence of Bacillus cereus VD014.</title>
        <authorList>
            <consortium name="The Broad Institute Genome Sequencing Platform"/>
            <consortium name="The Broad Institute Genome Sequencing Center for Infectious Disease"/>
            <person name="Feldgarden M."/>
            <person name="Van der Auwera G.A."/>
            <person name="Mahillon J."/>
            <person name="Duprez V."/>
            <person name="Timmery S."/>
            <person name="Mattelet C."/>
            <person name="Dierick K."/>
            <person name="Sun M."/>
            <person name="Yu Z."/>
            <person name="Zhu L."/>
            <person name="Hu X."/>
            <person name="Shank E.B."/>
            <person name="Swiecicka I."/>
            <person name="Hansen B.M."/>
            <person name="Andrup L."/>
            <person name="Young S.K."/>
            <person name="Zeng Q."/>
            <person name="Gargeya S."/>
            <person name="Fitzgerald M."/>
            <person name="Haas B."/>
            <person name="Abouelleil A."/>
            <person name="Alvarado L."/>
            <person name="Arachchi H.M."/>
            <person name="Berlin A."/>
            <person name="Chapman S.B."/>
            <person name="Goldberg J."/>
            <person name="Griggs A."/>
            <person name="Gujja S."/>
            <person name="Hansen M."/>
            <person name="Howarth C."/>
            <person name="Imamovic A."/>
            <person name="Larimer J."/>
            <person name="McCowen C."/>
            <person name="Montmayeur A."/>
            <person name="Murphy C."/>
            <person name="Neiman D."/>
            <person name="Pearson M."/>
            <person name="Priest M."/>
            <person name="Roberts A."/>
            <person name="Saif S."/>
            <person name="Shea T."/>
            <person name="Sisk P."/>
            <person name="Sykes S."/>
            <person name="Wortman J."/>
            <person name="Nusbaum C."/>
            <person name="Birren B."/>
        </authorList>
    </citation>
    <scope>NUCLEOTIDE SEQUENCE</scope>
    <source>
        <strain evidence="1">VD014</strain>
    </source>
</reference>
<proteinExistence type="predicted"/>
<name>A0A9W5K2U3_BACC8</name>